<evidence type="ECO:0000313" key="1">
    <source>
        <dbReference type="EMBL" id="CAL1278424.1"/>
    </source>
</evidence>
<keyword evidence="2" id="KW-1185">Reference proteome</keyword>
<comment type="caution">
    <text evidence="1">The sequence shown here is derived from an EMBL/GenBank/DDBJ whole genome shotgun (WGS) entry which is preliminary data.</text>
</comment>
<protein>
    <submittedName>
        <fullName evidence="1">Uncharacterized protein</fullName>
    </submittedName>
</protein>
<sequence length="89" mass="10033">FTRFIQDVEKVTEDTCCWTLVIALLLDPGSLFIRNQPARKNAPGTILDSTKSSRGKKKKMKICCSIEKSSNGDAVKDEMDNFNVPTHNW</sequence>
<proteinExistence type="predicted"/>
<accession>A0AAV2A360</accession>
<name>A0AAV2A360_9ARAC</name>
<dbReference type="EMBL" id="CAXIEN010000112">
    <property type="protein sequence ID" value="CAL1278424.1"/>
    <property type="molecule type" value="Genomic_DNA"/>
</dbReference>
<evidence type="ECO:0000313" key="2">
    <source>
        <dbReference type="Proteomes" id="UP001497382"/>
    </source>
</evidence>
<dbReference type="Proteomes" id="UP001497382">
    <property type="component" value="Unassembled WGS sequence"/>
</dbReference>
<organism evidence="1 2">
    <name type="scientific">Larinioides sclopetarius</name>
    <dbReference type="NCBI Taxonomy" id="280406"/>
    <lineage>
        <taxon>Eukaryota</taxon>
        <taxon>Metazoa</taxon>
        <taxon>Ecdysozoa</taxon>
        <taxon>Arthropoda</taxon>
        <taxon>Chelicerata</taxon>
        <taxon>Arachnida</taxon>
        <taxon>Araneae</taxon>
        <taxon>Araneomorphae</taxon>
        <taxon>Entelegynae</taxon>
        <taxon>Araneoidea</taxon>
        <taxon>Araneidae</taxon>
        <taxon>Larinioides</taxon>
    </lineage>
</organism>
<reference evidence="1 2" key="1">
    <citation type="submission" date="2024-04" db="EMBL/GenBank/DDBJ databases">
        <authorList>
            <person name="Rising A."/>
            <person name="Reimegard J."/>
            <person name="Sonavane S."/>
            <person name="Akerstrom W."/>
            <person name="Nylinder S."/>
            <person name="Hedman E."/>
            <person name="Kallberg Y."/>
        </authorList>
    </citation>
    <scope>NUCLEOTIDE SEQUENCE [LARGE SCALE GENOMIC DNA]</scope>
</reference>
<gene>
    <name evidence="1" type="ORF">LARSCL_LOCUS9770</name>
</gene>
<feature type="non-terminal residue" evidence="1">
    <location>
        <position position="1"/>
    </location>
</feature>
<dbReference type="AlphaFoldDB" id="A0AAV2A360"/>